<sequence>MSSVLPCNIPREYVDATLRSDDAASSGEASESALQWAEDVPSDEDDDGRPKNIRPTKKIRASKVGLTKSSEALPAVDSPEHRHNVDSSRLHQLPAELILNIADYIAESTMSILCMQLVARDFYPLFEVPFIVLPSDRDAFKAALRRDDFAWFSKWEQAKGLDILPHAVCSACNARHPKEYFVPEELGNDLHQRTCIGAKETIRLYKGQEATLNDIYGLTPNACRLPGIAAVYVSKRMTQEASECISEPIIDTVVAHVTWQRRLEVAINYRIPNQRTKAPLQNESLLVPTFASASHVCSQLQMDLRRSGTTPFFNPRFSDLAISYSRYGYRWYSCGCDDPTCYDSVYSVYFRLDPGPAAQDGAEVVLTVLKIYRADEDYAGPDWHKQIFQELIRQQMEWNAKCDGEARIRLYQAKEEGNWSWLDLGSEKMEVSKGDRHSPSAICNGKNGTII</sequence>
<evidence type="ECO:0000313" key="3">
    <source>
        <dbReference type="Proteomes" id="UP000799291"/>
    </source>
</evidence>
<organism evidence="2 3">
    <name type="scientific">Lentithecium fluviatile CBS 122367</name>
    <dbReference type="NCBI Taxonomy" id="1168545"/>
    <lineage>
        <taxon>Eukaryota</taxon>
        <taxon>Fungi</taxon>
        <taxon>Dikarya</taxon>
        <taxon>Ascomycota</taxon>
        <taxon>Pezizomycotina</taxon>
        <taxon>Dothideomycetes</taxon>
        <taxon>Pleosporomycetidae</taxon>
        <taxon>Pleosporales</taxon>
        <taxon>Massarineae</taxon>
        <taxon>Lentitheciaceae</taxon>
        <taxon>Lentithecium</taxon>
    </lineage>
</organism>
<proteinExistence type="predicted"/>
<evidence type="ECO:0000313" key="2">
    <source>
        <dbReference type="EMBL" id="KAF2686748.1"/>
    </source>
</evidence>
<feature type="compositionally biased region" description="Low complexity" evidence="1">
    <location>
        <begin position="23"/>
        <end position="33"/>
    </location>
</feature>
<dbReference type="AlphaFoldDB" id="A0A6G1J8K4"/>
<protein>
    <submittedName>
        <fullName evidence="2">Uncharacterized protein</fullName>
    </submittedName>
</protein>
<feature type="region of interest" description="Disordered" evidence="1">
    <location>
        <begin position="19"/>
        <end position="64"/>
    </location>
</feature>
<keyword evidence="3" id="KW-1185">Reference proteome</keyword>
<name>A0A6G1J8K4_9PLEO</name>
<dbReference type="Proteomes" id="UP000799291">
    <property type="component" value="Unassembled WGS sequence"/>
</dbReference>
<reference evidence="2" key="1">
    <citation type="journal article" date="2020" name="Stud. Mycol.">
        <title>101 Dothideomycetes genomes: a test case for predicting lifestyles and emergence of pathogens.</title>
        <authorList>
            <person name="Haridas S."/>
            <person name="Albert R."/>
            <person name="Binder M."/>
            <person name="Bloem J."/>
            <person name="Labutti K."/>
            <person name="Salamov A."/>
            <person name="Andreopoulos B."/>
            <person name="Baker S."/>
            <person name="Barry K."/>
            <person name="Bills G."/>
            <person name="Bluhm B."/>
            <person name="Cannon C."/>
            <person name="Castanera R."/>
            <person name="Culley D."/>
            <person name="Daum C."/>
            <person name="Ezra D."/>
            <person name="Gonzalez J."/>
            <person name="Henrissat B."/>
            <person name="Kuo A."/>
            <person name="Liang C."/>
            <person name="Lipzen A."/>
            <person name="Lutzoni F."/>
            <person name="Magnuson J."/>
            <person name="Mondo S."/>
            <person name="Nolan M."/>
            <person name="Ohm R."/>
            <person name="Pangilinan J."/>
            <person name="Park H.-J."/>
            <person name="Ramirez L."/>
            <person name="Alfaro M."/>
            <person name="Sun H."/>
            <person name="Tritt A."/>
            <person name="Yoshinaga Y."/>
            <person name="Zwiers L.-H."/>
            <person name="Turgeon B."/>
            <person name="Goodwin S."/>
            <person name="Spatafora J."/>
            <person name="Crous P."/>
            <person name="Grigoriev I."/>
        </authorList>
    </citation>
    <scope>NUCLEOTIDE SEQUENCE</scope>
    <source>
        <strain evidence="2">CBS 122367</strain>
    </source>
</reference>
<dbReference type="OrthoDB" id="3799374at2759"/>
<gene>
    <name evidence="2" type="ORF">K458DRAFT_429702</name>
</gene>
<dbReference type="EMBL" id="MU005576">
    <property type="protein sequence ID" value="KAF2686748.1"/>
    <property type="molecule type" value="Genomic_DNA"/>
</dbReference>
<accession>A0A6G1J8K4</accession>
<evidence type="ECO:0000256" key="1">
    <source>
        <dbReference type="SAM" id="MobiDB-lite"/>
    </source>
</evidence>
<feature type="compositionally biased region" description="Basic residues" evidence="1">
    <location>
        <begin position="51"/>
        <end position="61"/>
    </location>
</feature>